<dbReference type="Proteomes" id="UP001158067">
    <property type="component" value="Unassembled WGS sequence"/>
</dbReference>
<accession>A0ABY1QN07</accession>
<evidence type="ECO:0008006" key="3">
    <source>
        <dbReference type="Google" id="ProtNLM"/>
    </source>
</evidence>
<dbReference type="RefSeq" id="WP_283435143.1">
    <property type="nucleotide sequence ID" value="NZ_FXUG01000020.1"/>
</dbReference>
<organism evidence="1 2">
    <name type="scientific">Neorhodopirellula lusitana</name>
    <dbReference type="NCBI Taxonomy" id="445327"/>
    <lineage>
        <taxon>Bacteria</taxon>
        <taxon>Pseudomonadati</taxon>
        <taxon>Planctomycetota</taxon>
        <taxon>Planctomycetia</taxon>
        <taxon>Pirellulales</taxon>
        <taxon>Pirellulaceae</taxon>
        <taxon>Neorhodopirellula</taxon>
    </lineage>
</organism>
<dbReference type="InterPro" id="IPR019650">
    <property type="entry name" value="DUF2513"/>
</dbReference>
<dbReference type="EMBL" id="FXUG01000020">
    <property type="protein sequence ID" value="SMP75944.1"/>
    <property type="molecule type" value="Genomic_DNA"/>
</dbReference>
<protein>
    <recommendedName>
        <fullName evidence="3">DUF2513 domain-containing protein</fullName>
    </recommendedName>
</protein>
<gene>
    <name evidence="1" type="ORF">SAMN06265222_12051</name>
</gene>
<evidence type="ECO:0000313" key="2">
    <source>
        <dbReference type="Proteomes" id="UP001158067"/>
    </source>
</evidence>
<evidence type="ECO:0000313" key="1">
    <source>
        <dbReference type="EMBL" id="SMP75944.1"/>
    </source>
</evidence>
<sequence>MMKRDMDLIRGIVLAIRNHEGRPSASEVQALVSNEDNGIYEYHMQLLLQGEMMTGVDTGVRKDRYGLATLALTWAGQDFADNILNDDVWASAHQTLADAGLESASFTVWSQVVLAKITERCAGA</sequence>
<reference evidence="1 2" key="1">
    <citation type="submission" date="2017-05" db="EMBL/GenBank/DDBJ databases">
        <authorList>
            <person name="Varghese N."/>
            <person name="Submissions S."/>
        </authorList>
    </citation>
    <scope>NUCLEOTIDE SEQUENCE [LARGE SCALE GENOMIC DNA]</scope>
    <source>
        <strain evidence="1 2">DSM 25457</strain>
    </source>
</reference>
<dbReference type="Pfam" id="PF10711">
    <property type="entry name" value="DUF2513"/>
    <property type="match status" value="1"/>
</dbReference>
<comment type="caution">
    <text evidence="1">The sequence shown here is derived from an EMBL/GenBank/DDBJ whole genome shotgun (WGS) entry which is preliminary data.</text>
</comment>
<keyword evidence="2" id="KW-1185">Reference proteome</keyword>
<name>A0ABY1QN07_9BACT</name>
<proteinExistence type="predicted"/>